<dbReference type="InterPro" id="IPR016064">
    <property type="entry name" value="NAD/diacylglycerol_kinase_sf"/>
</dbReference>
<feature type="region of interest" description="Disordered" evidence="9">
    <location>
        <begin position="140"/>
        <end position="195"/>
    </location>
</feature>
<sequence length="195" mass="21579">MAEGKAVDQCDQVMVQGSPAWVEVWRAHQGVELEAEKAERNKANFAKHPPVAVLPLGTGNDLARCLRWGGGYEGGSLTKILKDIEQSPLVMLDRWHLEVIPREEVENGDQVPYNIMNNYFSIGVDASIAHRFHVMREKHPEKFNSRGGGWRLASRAERAERAAPPPPPSLPAEGSRGRPCRGGEPTRAQPQPAHL</sequence>
<evidence type="ECO:0000256" key="4">
    <source>
        <dbReference type="ARBA" id="ARBA00022679"/>
    </source>
</evidence>
<dbReference type="Proteomes" id="UP001159641">
    <property type="component" value="Unassembled WGS sequence"/>
</dbReference>
<comment type="caution">
    <text evidence="11">The sequence shown here is derived from an EMBL/GenBank/DDBJ whole genome shotgun (WGS) entry which is preliminary data.</text>
</comment>
<organism evidence="11 12">
    <name type="scientific">Eschrichtius robustus</name>
    <name type="common">California gray whale</name>
    <name type="synonym">Eschrichtius gibbosus</name>
    <dbReference type="NCBI Taxonomy" id="9764"/>
    <lineage>
        <taxon>Eukaryota</taxon>
        <taxon>Metazoa</taxon>
        <taxon>Chordata</taxon>
        <taxon>Craniata</taxon>
        <taxon>Vertebrata</taxon>
        <taxon>Euteleostomi</taxon>
        <taxon>Mammalia</taxon>
        <taxon>Eutheria</taxon>
        <taxon>Laurasiatheria</taxon>
        <taxon>Artiodactyla</taxon>
        <taxon>Whippomorpha</taxon>
        <taxon>Cetacea</taxon>
        <taxon>Mysticeti</taxon>
        <taxon>Eschrichtiidae</taxon>
        <taxon>Eschrichtius</taxon>
    </lineage>
</organism>
<dbReference type="AlphaFoldDB" id="A0AB34GBR3"/>
<evidence type="ECO:0000256" key="5">
    <source>
        <dbReference type="ARBA" id="ARBA00022741"/>
    </source>
</evidence>
<dbReference type="PROSITE" id="PS50146">
    <property type="entry name" value="DAGK"/>
    <property type="match status" value="1"/>
</dbReference>
<dbReference type="SUPFAM" id="SSF111331">
    <property type="entry name" value="NAD kinase/diacylglycerol kinase-like"/>
    <property type="match status" value="1"/>
</dbReference>
<evidence type="ECO:0000256" key="1">
    <source>
        <dbReference type="ARBA" id="ARBA00005175"/>
    </source>
</evidence>
<protein>
    <recommendedName>
        <fullName evidence="3">diacylglycerol kinase (ATP)</fullName>
        <ecNumber evidence="3">2.7.1.107</ecNumber>
    </recommendedName>
</protein>
<dbReference type="Pfam" id="PF00609">
    <property type="entry name" value="DAGK_acc"/>
    <property type="match status" value="1"/>
</dbReference>
<dbReference type="InterPro" id="IPR001206">
    <property type="entry name" value="Diacylglycerol_kinase_cat_dom"/>
</dbReference>
<name>A0AB34GBR3_ESCRO</name>
<dbReference type="Gene3D" id="3.40.50.10330">
    <property type="entry name" value="Probable inorganic polyphosphate/atp-NAD kinase, domain 1"/>
    <property type="match status" value="1"/>
</dbReference>
<dbReference type="GO" id="GO:0007200">
    <property type="term" value="P:phospholipase C-activating G protein-coupled receptor signaling pathway"/>
    <property type="evidence" value="ECO:0007669"/>
    <property type="project" value="InterPro"/>
</dbReference>
<feature type="domain" description="DAGKc" evidence="10">
    <location>
        <begin position="49"/>
        <end position="101"/>
    </location>
</feature>
<keyword evidence="4" id="KW-0808">Transferase</keyword>
<evidence type="ECO:0000259" key="10">
    <source>
        <dbReference type="PROSITE" id="PS50146"/>
    </source>
</evidence>
<comment type="pathway">
    <text evidence="1">Lipid metabolism; glycerolipid metabolism.</text>
</comment>
<evidence type="ECO:0000313" key="11">
    <source>
        <dbReference type="EMBL" id="KAJ8776025.1"/>
    </source>
</evidence>
<gene>
    <name evidence="11" type="ORF">J1605_015869</name>
</gene>
<proteinExistence type="inferred from homology"/>
<keyword evidence="6" id="KW-0418">Kinase</keyword>
<evidence type="ECO:0000313" key="12">
    <source>
        <dbReference type="Proteomes" id="UP001159641"/>
    </source>
</evidence>
<evidence type="ECO:0000256" key="7">
    <source>
        <dbReference type="ARBA" id="ARBA00022840"/>
    </source>
</evidence>
<comment type="catalytic activity">
    <reaction evidence="8">
        <text>1,2-di-(9Z-octadecenoyl)-sn-glycerol + ATP = 1,2-di-(9Z-octadecenoyl)-sn-glycero-3-phosphate + ADP + H(+)</text>
        <dbReference type="Rhea" id="RHEA:40327"/>
        <dbReference type="ChEBI" id="CHEBI:15378"/>
        <dbReference type="ChEBI" id="CHEBI:30616"/>
        <dbReference type="ChEBI" id="CHEBI:52333"/>
        <dbReference type="ChEBI" id="CHEBI:74546"/>
        <dbReference type="ChEBI" id="CHEBI:456216"/>
    </reaction>
    <physiologicalReaction direction="left-to-right" evidence="8">
        <dbReference type="Rhea" id="RHEA:40328"/>
    </physiologicalReaction>
</comment>
<dbReference type="SMART" id="SM00046">
    <property type="entry name" value="DAGKc"/>
    <property type="match status" value="1"/>
</dbReference>
<accession>A0AB34GBR3</accession>
<dbReference type="GO" id="GO:0005524">
    <property type="term" value="F:ATP binding"/>
    <property type="evidence" value="ECO:0007669"/>
    <property type="project" value="UniProtKB-KW"/>
</dbReference>
<comment type="similarity">
    <text evidence="2">Belongs to the eukaryotic diacylglycerol kinase family.</text>
</comment>
<evidence type="ECO:0000256" key="2">
    <source>
        <dbReference type="ARBA" id="ARBA00009280"/>
    </source>
</evidence>
<keyword evidence="5" id="KW-0547">Nucleotide-binding</keyword>
<evidence type="ECO:0000256" key="6">
    <source>
        <dbReference type="ARBA" id="ARBA00022777"/>
    </source>
</evidence>
<dbReference type="InterPro" id="IPR000756">
    <property type="entry name" value="Diacylglycerol_kin_accessory"/>
</dbReference>
<dbReference type="EMBL" id="JAIQCJ010002527">
    <property type="protein sequence ID" value="KAJ8776025.1"/>
    <property type="molecule type" value="Genomic_DNA"/>
</dbReference>
<evidence type="ECO:0000256" key="9">
    <source>
        <dbReference type="SAM" id="MobiDB-lite"/>
    </source>
</evidence>
<dbReference type="InterPro" id="IPR017438">
    <property type="entry name" value="ATP-NAD_kinase_N"/>
</dbReference>
<keyword evidence="7" id="KW-0067">ATP-binding</keyword>
<dbReference type="InterPro" id="IPR037607">
    <property type="entry name" value="DGK"/>
</dbReference>
<dbReference type="EC" id="2.7.1.107" evidence="3"/>
<evidence type="ECO:0000256" key="8">
    <source>
        <dbReference type="ARBA" id="ARBA00023371"/>
    </source>
</evidence>
<dbReference type="PANTHER" id="PTHR11255">
    <property type="entry name" value="DIACYLGLYCEROL KINASE"/>
    <property type="match status" value="1"/>
</dbReference>
<dbReference type="PANTHER" id="PTHR11255:SF36">
    <property type="entry name" value="DIACYLGLYCEROL KINASE GAMMA"/>
    <property type="match status" value="1"/>
</dbReference>
<reference evidence="11 12" key="1">
    <citation type="submission" date="2022-11" db="EMBL/GenBank/DDBJ databases">
        <title>Whole genome sequence of Eschrichtius robustus ER-17-0199.</title>
        <authorList>
            <person name="Bruniche-Olsen A."/>
            <person name="Black A.N."/>
            <person name="Fields C.J."/>
            <person name="Walden K."/>
            <person name="Dewoody J.A."/>
        </authorList>
    </citation>
    <scope>NUCLEOTIDE SEQUENCE [LARGE SCALE GENOMIC DNA]</scope>
    <source>
        <strain evidence="11">ER-17-0199</strain>
        <tissue evidence="11">Blubber</tissue>
    </source>
</reference>
<evidence type="ECO:0000256" key="3">
    <source>
        <dbReference type="ARBA" id="ARBA00012133"/>
    </source>
</evidence>
<dbReference type="GO" id="GO:0005886">
    <property type="term" value="C:plasma membrane"/>
    <property type="evidence" value="ECO:0007669"/>
    <property type="project" value="TreeGrafter"/>
</dbReference>
<dbReference type="GO" id="GO:0004143">
    <property type="term" value="F:ATP-dependent diacylglycerol kinase activity"/>
    <property type="evidence" value="ECO:0007669"/>
    <property type="project" value="UniProtKB-EC"/>
</dbReference>
<dbReference type="Pfam" id="PF00781">
    <property type="entry name" value="DAGK_cat"/>
    <property type="match status" value="1"/>
</dbReference>
<keyword evidence="12" id="KW-1185">Reference proteome</keyword>